<feature type="domain" description="DUF4590" evidence="2">
    <location>
        <begin position="290"/>
        <end position="402"/>
    </location>
</feature>
<dbReference type="Pfam" id="PF15257">
    <property type="entry name" value="DUF4590"/>
    <property type="match status" value="1"/>
</dbReference>
<feature type="compositionally biased region" description="Basic and acidic residues" evidence="1">
    <location>
        <begin position="566"/>
        <end position="577"/>
    </location>
</feature>
<evidence type="ECO:0000256" key="1">
    <source>
        <dbReference type="SAM" id="MobiDB-lite"/>
    </source>
</evidence>
<organism evidence="3 4">
    <name type="scientific">Anguilla anguilla</name>
    <name type="common">European freshwater eel</name>
    <name type="synonym">Muraena anguilla</name>
    <dbReference type="NCBI Taxonomy" id="7936"/>
    <lineage>
        <taxon>Eukaryota</taxon>
        <taxon>Metazoa</taxon>
        <taxon>Chordata</taxon>
        <taxon>Craniata</taxon>
        <taxon>Vertebrata</taxon>
        <taxon>Euteleostomi</taxon>
        <taxon>Actinopterygii</taxon>
        <taxon>Neopterygii</taxon>
        <taxon>Teleostei</taxon>
        <taxon>Anguilliformes</taxon>
        <taxon>Anguillidae</taxon>
        <taxon>Anguilla</taxon>
    </lineage>
</organism>
<feature type="compositionally biased region" description="Low complexity" evidence="1">
    <location>
        <begin position="541"/>
        <end position="551"/>
    </location>
</feature>
<sequence>MSYLNSGLLSTYNSLTDKHLAGYFNNTRIRRHLQRVGLITRSGKIVPDKEYRLKLVRRDHQRHVRECLAQAIFHKVLDMERHHQIEIKRKLEDFARRERVHKIKVERSKRYDEDVIPLISPKPPSGPRNGRRQPSGPEGEHSESSESPGSSRPNTAPGKMQRPHRLQPINRNTASVRRTSPGSRLRDSSDDTEQQFTLTEKDLRPVTVTEFSHGLSPYQLPIINNYITPVPPSTKRTLKGTQNGTMRGRRLRPTTAPSATAIEQQDSKLYKTSVHSNVSVTMVYYGKTVHLSHDDIDMRDEVKVFQQHCGGENVCVYKGRLMEGEAFLFVSRRHRGFPFSLTFFLNGLQVDRLSSCCEFKHRKGSRLGGKHGHFGFSSVGGASPCYKCIISMGLDKKPTPPKRTKEEMGKGCFLDNSQEMAEEAKVVDEEEIKQDSQSRLQSELGKEQVEDDSMETEAKDIDQDKAKDDYDEDFEADDERADEDMEEGKASAVAPDSSSEKRDSPINDKEDGEIFNHQMEDEEKYSDSELEEDDKAEDMKSPSCSFRSPSSRSREDSYSEADEENEAVKNEKVRSETEMGPLEEQPQVEGAERAFAPAAEKDQEGPEEHAEELDNRKDETSSPAPPQTKTTNGDPEAHEGQGDGPDTAGTEPLNNSMHLREGKEVGKSGAAVDSGDNAAGPDDCLGDTEPERAKSVQEKLVEAIMKEAHSGSEPELSDTSTEEEDLPPEIKTMEQKITGTSQYNFTFPLLWLC</sequence>
<dbReference type="AlphaFoldDB" id="A0A9D3MLT7"/>
<dbReference type="InterPro" id="IPR027962">
    <property type="entry name" value="ERICH3"/>
</dbReference>
<feature type="compositionally biased region" description="Basic and acidic residues" evidence="1">
    <location>
        <begin position="396"/>
        <end position="409"/>
    </location>
</feature>
<dbReference type="EMBL" id="JAFIRN010000004">
    <property type="protein sequence ID" value="KAG5851237.1"/>
    <property type="molecule type" value="Genomic_DNA"/>
</dbReference>
<comment type="caution">
    <text evidence="3">The sequence shown here is derived from an EMBL/GenBank/DDBJ whole genome shotgun (WGS) entry which is preliminary data.</text>
</comment>
<evidence type="ECO:0000313" key="3">
    <source>
        <dbReference type="EMBL" id="KAG5851237.1"/>
    </source>
</evidence>
<feature type="compositionally biased region" description="Basic and acidic residues" evidence="1">
    <location>
        <begin position="689"/>
        <end position="712"/>
    </location>
</feature>
<feature type="compositionally biased region" description="Basic and acidic residues" evidence="1">
    <location>
        <begin position="599"/>
        <end position="620"/>
    </location>
</feature>
<dbReference type="Proteomes" id="UP001044222">
    <property type="component" value="Unassembled WGS sequence"/>
</dbReference>
<protein>
    <recommendedName>
        <fullName evidence="2">DUF4590 domain-containing protein</fullName>
    </recommendedName>
</protein>
<feature type="compositionally biased region" description="Polar residues" evidence="1">
    <location>
        <begin position="169"/>
        <end position="182"/>
    </location>
</feature>
<evidence type="ECO:0000313" key="4">
    <source>
        <dbReference type="Proteomes" id="UP001044222"/>
    </source>
</evidence>
<reference evidence="3" key="1">
    <citation type="submission" date="2021-01" db="EMBL/GenBank/DDBJ databases">
        <title>A chromosome-scale assembly of European eel, Anguilla anguilla.</title>
        <authorList>
            <person name="Henkel C."/>
            <person name="Jong-Raadsen S.A."/>
            <person name="Dufour S."/>
            <person name="Weltzien F.-A."/>
            <person name="Palstra A.P."/>
            <person name="Pelster B."/>
            <person name="Spaink H.P."/>
            <person name="Van Den Thillart G.E."/>
            <person name="Jansen H."/>
            <person name="Zahm M."/>
            <person name="Klopp C."/>
            <person name="Cedric C."/>
            <person name="Louis A."/>
            <person name="Berthelot C."/>
            <person name="Parey E."/>
            <person name="Roest Crollius H."/>
            <person name="Montfort J."/>
            <person name="Robinson-Rechavi M."/>
            <person name="Bucao C."/>
            <person name="Bouchez O."/>
            <person name="Gislard M."/>
            <person name="Lluch J."/>
            <person name="Milhes M."/>
            <person name="Lampietro C."/>
            <person name="Lopez Roques C."/>
            <person name="Donnadieu C."/>
            <person name="Braasch I."/>
            <person name="Desvignes T."/>
            <person name="Postlethwait J."/>
            <person name="Bobe J."/>
            <person name="Guiguen Y."/>
            <person name="Dirks R."/>
        </authorList>
    </citation>
    <scope>NUCLEOTIDE SEQUENCE</scope>
    <source>
        <strain evidence="3">Tag_6206</strain>
        <tissue evidence="3">Liver</tissue>
    </source>
</reference>
<feature type="compositionally biased region" description="Acidic residues" evidence="1">
    <location>
        <begin position="520"/>
        <end position="536"/>
    </location>
</feature>
<evidence type="ECO:0000259" key="2">
    <source>
        <dbReference type="Pfam" id="PF15257"/>
    </source>
</evidence>
<proteinExistence type="predicted"/>
<gene>
    <name evidence="3" type="ORF">ANANG_G00090930</name>
</gene>
<feature type="region of interest" description="Disordered" evidence="1">
    <location>
        <begin position="231"/>
        <end position="259"/>
    </location>
</feature>
<feature type="compositionally biased region" description="Basic and acidic residues" evidence="1">
    <location>
        <begin position="498"/>
        <end position="514"/>
    </location>
</feature>
<dbReference type="PANTHER" id="PTHR23034">
    <property type="entry name" value="GLUTAMATE-RICH PROTEIN 3"/>
    <property type="match status" value="1"/>
</dbReference>
<name>A0A9D3MLT7_ANGAN</name>
<dbReference type="PANTHER" id="PTHR23034:SF2">
    <property type="entry name" value="GLUTAMATE-RICH PROTEIN 3"/>
    <property type="match status" value="1"/>
</dbReference>
<accession>A0A9D3MLT7</accession>
<dbReference type="InterPro" id="IPR048257">
    <property type="entry name" value="DUF4590"/>
</dbReference>
<feature type="region of interest" description="Disordered" evidence="1">
    <location>
        <begin position="396"/>
        <end position="415"/>
    </location>
</feature>
<feature type="compositionally biased region" description="Acidic residues" evidence="1">
    <location>
        <begin position="469"/>
        <end position="486"/>
    </location>
</feature>
<feature type="region of interest" description="Disordered" evidence="1">
    <location>
        <begin position="423"/>
        <end position="727"/>
    </location>
</feature>
<feature type="region of interest" description="Disordered" evidence="1">
    <location>
        <begin position="114"/>
        <end position="201"/>
    </location>
</feature>
<feature type="compositionally biased region" description="Basic and acidic residues" evidence="1">
    <location>
        <begin position="456"/>
        <end position="468"/>
    </location>
</feature>
<keyword evidence="4" id="KW-1185">Reference proteome</keyword>